<comment type="subcellular location">
    <subcellularLocation>
        <location evidence="1">Cytoplasm</location>
        <location evidence="1">Cytoskeleton</location>
    </subcellularLocation>
</comment>
<accession>A0A8D7AC02</accession>
<dbReference type="SMART" id="SM01375">
    <property type="entry name" value="Dynein_light"/>
    <property type="match status" value="1"/>
</dbReference>
<evidence type="ECO:0000313" key="3">
    <source>
        <dbReference type="EMBL" id="CAG1845236.1"/>
    </source>
</evidence>
<keyword evidence="1" id="KW-0963">Cytoplasm</keyword>
<dbReference type="InterPro" id="IPR037177">
    <property type="entry name" value="DLC_sf"/>
</dbReference>
<protein>
    <recommendedName>
        <fullName evidence="1">Dynein light chain</fullName>
    </recommendedName>
</protein>
<dbReference type="Pfam" id="PF01221">
    <property type="entry name" value="Dynein_light"/>
    <property type="match status" value="1"/>
</dbReference>
<keyword evidence="1" id="KW-0243">Dynein</keyword>
<dbReference type="GO" id="GO:0030286">
    <property type="term" value="C:dynein complex"/>
    <property type="evidence" value="ECO:0007669"/>
    <property type="project" value="UniProtKB-KW"/>
</dbReference>
<keyword evidence="1" id="KW-0505">Motor protein</keyword>
<proteinExistence type="inferred from homology"/>
<dbReference type="InterPro" id="IPR001372">
    <property type="entry name" value="Dynein_light_chain_typ-1/2"/>
</dbReference>
<dbReference type="PANTHER" id="PTHR11886:SF39">
    <property type="entry name" value="DYNEIN LIGHT CHAIN"/>
    <property type="match status" value="1"/>
</dbReference>
<evidence type="ECO:0000256" key="1">
    <source>
        <dbReference type="RuleBase" id="RU365010"/>
    </source>
</evidence>
<dbReference type="Gene3D" id="3.30.740.10">
    <property type="entry name" value="Protein Inhibitor Of Neuronal Nitric Oxide Synthase"/>
    <property type="match status" value="1"/>
</dbReference>
<sequence length="164" mass="18534">MEDASAELERRSQYLTSLIQRARVRAEDDVEEKSGRLEAERQQGVDKKGTGDRGSREGAEETQDVRVRAADMPVALQERAFQCAREVLDSMPKLDNKRLALTLKKARISFCLSEFDSLYGPAWHCIVGRSFGSYVTHTLGGFLYFSIDKVYILLFRTAVKTLGH</sequence>
<reference evidence="3" key="1">
    <citation type="submission" date="2021-03" db="EMBL/GenBank/DDBJ databases">
        <authorList>
            <consortium name="Genoscope - CEA"/>
            <person name="William W."/>
        </authorList>
    </citation>
    <scope>NUCLEOTIDE SEQUENCE</scope>
    <source>
        <strain evidence="3">Doubled-haploid Pahang</strain>
    </source>
</reference>
<feature type="compositionally biased region" description="Basic and acidic residues" evidence="2">
    <location>
        <begin position="24"/>
        <end position="64"/>
    </location>
</feature>
<dbReference type="GO" id="GO:0005874">
    <property type="term" value="C:microtubule"/>
    <property type="evidence" value="ECO:0007669"/>
    <property type="project" value="UniProtKB-KW"/>
</dbReference>
<dbReference type="FunFam" id="3.30.740.10:FF:000003">
    <property type="entry name" value="Dynein light chain"/>
    <property type="match status" value="1"/>
</dbReference>
<gene>
    <name evidence="3" type="ORF">GSMUA_150310.1</name>
</gene>
<name>A0A8D7AC02_MUSAM</name>
<evidence type="ECO:0000256" key="2">
    <source>
        <dbReference type="SAM" id="MobiDB-lite"/>
    </source>
</evidence>
<dbReference type="GO" id="GO:0007017">
    <property type="term" value="P:microtubule-based process"/>
    <property type="evidence" value="ECO:0007669"/>
    <property type="project" value="InterPro"/>
</dbReference>
<dbReference type="EMBL" id="HG996471">
    <property type="protein sequence ID" value="CAG1845236.1"/>
    <property type="molecule type" value="Genomic_DNA"/>
</dbReference>
<comment type="similarity">
    <text evidence="1">Belongs to the dynein light chain family.</text>
</comment>
<dbReference type="PANTHER" id="PTHR11886">
    <property type="entry name" value="DYNEIN LIGHT CHAIN"/>
    <property type="match status" value="1"/>
</dbReference>
<dbReference type="SUPFAM" id="SSF54648">
    <property type="entry name" value="DLC"/>
    <property type="match status" value="1"/>
</dbReference>
<keyword evidence="1" id="KW-0206">Cytoskeleton</keyword>
<dbReference type="CDD" id="cd21452">
    <property type="entry name" value="DLC-like_DYNLL1_DYNLL2"/>
    <property type="match status" value="1"/>
</dbReference>
<organism evidence="3">
    <name type="scientific">Musa acuminata subsp. malaccensis</name>
    <name type="common">Wild banana</name>
    <name type="synonym">Musa malaccensis</name>
    <dbReference type="NCBI Taxonomy" id="214687"/>
    <lineage>
        <taxon>Eukaryota</taxon>
        <taxon>Viridiplantae</taxon>
        <taxon>Streptophyta</taxon>
        <taxon>Embryophyta</taxon>
        <taxon>Tracheophyta</taxon>
        <taxon>Spermatophyta</taxon>
        <taxon>Magnoliopsida</taxon>
        <taxon>Liliopsida</taxon>
        <taxon>Zingiberales</taxon>
        <taxon>Musaceae</taxon>
        <taxon>Musa</taxon>
    </lineage>
</organism>
<feature type="region of interest" description="Disordered" evidence="2">
    <location>
        <begin position="23"/>
        <end position="64"/>
    </location>
</feature>
<dbReference type="AlphaFoldDB" id="A0A8D7AC02"/>
<keyword evidence="1" id="KW-0493">Microtubule</keyword>